<organism evidence="1 2">
    <name type="scientific">Melastoma candidum</name>
    <dbReference type="NCBI Taxonomy" id="119954"/>
    <lineage>
        <taxon>Eukaryota</taxon>
        <taxon>Viridiplantae</taxon>
        <taxon>Streptophyta</taxon>
        <taxon>Embryophyta</taxon>
        <taxon>Tracheophyta</taxon>
        <taxon>Spermatophyta</taxon>
        <taxon>Magnoliopsida</taxon>
        <taxon>eudicotyledons</taxon>
        <taxon>Gunneridae</taxon>
        <taxon>Pentapetalae</taxon>
        <taxon>rosids</taxon>
        <taxon>malvids</taxon>
        <taxon>Myrtales</taxon>
        <taxon>Melastomataceae</taxon>
        <taxon>Melastomatoideae</taxon>
        <taxon>Melastomateae</taxon>
        <taxon>Melastoma</taxon>
    </lineage>
</organism>
<dbReference type="Proteomes" id="UP001057402">
    <property type="component" value="Chromosome 3"/>
</dbReference>
<gene>
    <name evidence="1" type="ORF">MLD38_006278</name>
</gene>
<keyword evidence="2" id="KW-1185">Reference proteome</keyword>
<name>A0ACB9RMG0_9MYRT</name>
<reference evidence="2" key="1">
    <citation type="journal article" date="2023" name="Front. Plant Sci.">
        <title>Chromosomal-level genome assembly of Melastoma candidum provides insights into trichome evolution.</title>
        <authorList>
            <person name="Zhong Y."/>
            <person name="Wu W."/>
            <person name="Sun C."/>
            <person name="Zou P."/>
            <person name="Liu Y."/>
            <person name="Dai S."/>
            <person name="Zhou R."/>
        </authorList>
    </citation>
    <scope>NUCLEOTIDE SEQUENCE [LARGE SCALE GENOMIC DNA]</scope>
</reference>
<comment type="caution">
    <text evidence="1">The sequence shown here is derived from an EMBL/GenBank/DDBJ whole genome shotgun (WGS) entry which is preliminary data.</text>
</comment>
<dbReference type="EMBL" id="CM042882">
    <property type="protein sequence ID" value="KAI4380049.1"/>
    <property type="molecule type" value="Genomic_DNA"/>
</dbReference>
<evidence type="ECO:0000313" key="2">
    <source>
        <dbReference type="Proteomes" id="UP001057402"/>
    </source>
</evidence>
<proteinExistence type="predicted"/>
<sequence length="69" mass="7171">MQGVLLIGAAVGAVASSVIATRAYRRNSLDASGAISGFLVMTFHIVAGYRFGALLLVFFFTSSKSTKVG</sequence>
<evidence type="ECO:0000313" key="1">
    <source>
        <dbReference type="EMBL" id="KAI4380049.1"/>
    </source>
</evidence>
<accession>A0ACB9RMG0</accession>
<protein>
    <submittedName>
        <fullName evidence="1">Uncharacterized protein</fullName>
    </submittedName>
</protein>